<protein>
    <recommendedName>
        <fullName evidence="2">proline dehydrogenase</fullName>
        <ecNumber evidence="2">1.5.5.2</ecNumber>
    </recommendedName>
</protein>
<dbReference type="GO" id="GO:0004657">
    <property type="term" value="F:proline dehydrogenase activity"/>
    <property type="evidence" value="ECO:0007669"/>
    <property type="project" value="UniProtKB-EC"/>
</dbReference>
<evidence type="ECO:0000313" key="12">
    <source>
        <dbReference type="EMBL" id="CAB1129917.1"/>
    </source>
</evidence>
<evidence type="ECO:0000256" key="5">
    <source>
        <dbReference type="ARBA" id="ARBA00022827"/>
    </source>
</evidence>
<comment type="cofactor">
    <cofactor evidence="10">
        <name>FAD</name>
        <dbReference type="ChEBI" id="CHEBI:57692"/>
    </cofactor>
    <text evidence="10">Binds 1 FAD per subunit.</text>
</comment>
<comment type="pathway">
    <text evidence="1">Amino-acid degradation; L-proline degradation into L-glutamate; L-glutamate from L-proline: step 1/2.</text>
</comment>
<sequence length="303" mass="33509">MYRALVLGIGQQPWLSGQIRRFGLEWGASRFVAGETLNDALEVVAAINRDGLAATVDYLGEAAPEAAVAEAARDAYLELLDALAERGLDAGISVKPSLMGLGLDADLARANLDALLDRARERDRILCLDMEEARYTDGTLALYRALADRDPGRVGVVLQAYLRRTPADLTALSDRPRNLRIVKGAYQEARELVLPDKASVDDAFVELVTRALEAGHRVAVATHDERTIGRVLRRIRKLGAAPDRYEFQMLYGVKYAALKDLAREGHRCRVYVPYGQDWYAYFLRRLAERPANLLFAGRAILGG</sequence>
<name>A0A6F8ZIV2_9FIRM</name>
<dbReference type="KEGG" id="hfv:R50_2420"/>
<evidence type="ECO:0000256" key="8">
    <source>
        <dbReference type="ARBA" id="ARBA00048779"/>
    </source>
</evidence>
<keyword evidence="7" id="KW-0642">Proline metabolism</keyword>
<dbReference type="UniPathway" id="UPA00261">
    <property type="reaction ID" value="UER00373"/>
</dbReference>
<feature type="binding site" evidence="9">
    <location>
        <position position="285"/>
    </location>
    <ligand>
        <name>substrate</name>
    </ligand>
</feature>
<dbReference type="GO" id="GO:0000166">
    <property type="term" value="F:nucleotide binding"/>
    <property type="evidence" value="ECO:0007669"/>
    <property type="project" value="UniProtKB-KW"/>
</dbReference>
<dbReference type="Proteomes" id="UP000503399">
    <property type="component" value="Chromosome"/>
</dbReference>
<evidence type="ECO:0000256" key="3">
    <source>
        <dbReference type="ARBA" id="ARBA00022630"/>
    </source>
</evidence>
<evidence type="ECO:0000256" key="4">
    <source>
        <dbReference type="ARBA" id="ARBA00022741"/>
    </source>
</evidence>
<gene>
    <name evidence="12" type="primary">fadM</name>
    <name evidence="12" type="ORF">R50_2420</name>
</gene>
<evidence type="ECO:0000259" key="11">
    <source>
        <dbReference type="Pfam" id="PF01619"/>
    </source>
</evidence>
<dbReference type="SUPFAM" id="SSF51730">
    <property type="entry name" value="FAD-linked oxidoreductase"/>
    <property type="match status" value="1"/>
</dbReference>
<evidence type="ECO:0000256" key="9">
    <source>
        <dbReference type="PIRSR" id="PIRSR000196-1"/>
    </source>
</evidence>
<dbReference type="InterPro" id="IPR015659">
    <property type="entry name" value="Proline_oxidase"/>
</dbReference>
<evidence type="ECO:0000313" key="13">
    <source>
        <dbReference type="Proteomes" id="UP000503399"/>
    </source>
</evidence>
<dbReference type="GO" id="GO:0010133">
    <property type="term" value="P:L-proline catabolic process to L-glutamate"/>
    <property type="evidence" value="ECO:0007669"/>
    <property type="project" value="UniProtKB-UniPathway"/>
</dbReference>
<dbReference type="EC" id="1.5.5.2" evidence="2"/>
<feature type="binding site" evidence="10">
    <location>
        <begin position="183"/>
        <end position="185"/>
    </location>
    <ligand>
        <name>FAD</name>
        <dbReference type="ChEBI" id="CHEBI:57692"/>
    </ligand>
</feature>
<feature type="binding site" evidence="9">
    <location>
        <position position="95"/>
    </location>
    <ligand>
        <name>substrate</name>
    </ligand>
</feature>
<dbReference type="PANTHER" id="PTHR13914:SF0">
    <property type="entry name" value="PROLINE DEHYDROGENASE 1, MITOCHONDRIAL"/>
    <property type="match status" value="1"/>
</dbReference>
<feature type="binding site" evidence="9">
    <location>
        <position position="284"/>
    </location>
    <ligand>
        <name>substrate</name>
    </ligand>
</feature>
<dbReference type="AlphaFoldDB" id="A0A6F8ZIV2"/>
<dbReference type="InterPro" id="IPR002872">
    <property type="entry name" value="Proline_DH_dom"/>
</dbReference>
<organism evidence="12 13">
    <name type="scientific">Candidatus Hydrogenisulfobacillus filiaventi</name>
    <dbReference type="NCBI Taxonomy" id="2707344"/>
    <lineage>
        <taxon>Bacteria</taxon>
        <taxon>Bacillati</taxon>
        <taxon>Bacillota</taxon>
        <taxon>Clostridia</taxon>
        <taxon>Eubacteriales</taxon>
        <taxon>Clostridiales Family XVII. Incertae Sedis</taxon>
        <taxon>Candidatus Hydrogenisulfobacillus</taxon>
    </lineage>
</organism>
<accession>A0A6F8ZIV2</accession>
<comment type="catalytic activity">
    <reaction evidence="8">
        <text>L-proline + a quinone = (S)-1-pyrroline-5-carboxylate + a quinol + H(+)</text>
        <dbReference type="Rhea" id="RHEA:23784"/>
        <dbReference type="ChEBI" id="CHEBI:15378"/>
        <dbReference type="ChEBI" id="CHEBI:17388"/>
        <dbReference type="ChEBI" id="CHEBI:24646"/>
        <dbReference type="ChEBI" id="CHEBI:60039"/>
        <dbReference type="ChEBI" id="CHEBI:132124"/>
        <dbReference type="EC" id="1.5.5.2"/>
    </reaction>
</comment>
<dbReference type="Gene3D" id="3.20.20.220">
    <property type="match status" value="1"/>
</dbReference>
<dbReference type="PANTHER" id="PTHR13914">
    <property type="entry name" value="PROLINE OXIDASE"/>
    <property type="match status" value="1"/>
</dbReference>
<keyword evidence="13" id="KW-1185">Reference proteome</keyword>
<feature type="binding site" evidence="10">
    <location>
        <begin position="222"/>
        <end position="223"/>
    </location>
    <ligand>
        <name>FAD</name>
        <dbReference type="ChEBI" id="CHEBI:57692"/>
    </ligand>
</feature>
<evidence type="ECO:0000256" key="1">
    <source>
        <dbReference type="ARBA" id="ARBA00004739"/>
    </source>
</evidence>
<dbReference type="EMBL" id="LR778114">
    <property type="protein sequence ID" value="CAB1129917.1"/>
    <property type="molecule type" value="Genomic_DNA"/>
</dbReference>
<dbReference type="InterPro" id="IPR008219">
    <property type="entry name" value="PRODH_bac_arc"/>
</dbReference>
<reference evidence="12 13" key="1">
    <citation type="submission" date="2020-02" db="EMBL/GenBank/DDBJ databases">
        <authorList>
            <person name="Hogendoorn C."/>
        </authorList>
    </citation>
    <scope>NUCLEOTIDE SEQUENCE [LARGE SCALE GENOMIC DNA]</scope>
    <source>
        <strain evidence="12">R501</strain>
    </source>
</reference>
<evidence type="ECO:0000256" key="6">
    <source>
        <dbReference type="ARBA" id="ARBA00023002"/>
    </source>
</evidence>
<feature type="binding site" evidence="10">
    <location>
        <position position="159"/>
    </location>
    <ligand>
        <name>FAD</name>
        <dbReference type="ChEBI" id="CHEBI:57692"/>
    </ligand>
</feature>
<feature type="domain" description="Proline dehydrogenase" evidence="11">
    <location>
        <begin position="41"/>
        <end position="293"/>
    </location>
</feature>
<dbReference type="Pfam" id="PF01619">
    <property type="entry name" value="Pro_dh"/>
    <property type="match status" value="1"/>
</dbReference>
<dbReference type="InterPro" id="IPR029041">
    <property type="entry name" value="FAD-linked_oxidoreductase-like"/>
</dbReference>
<evidence type="ECO:0000256" key="10">
    <source>
        <dbReference type="PIRSR" id="PIRSR000196-2"/>
    </source>
</evidence>
<evidence type="ECO:0000256" key="7">
    <source>
        <dbReference type="ARBA" id="ARBA00023062"/>
    </source>
</evidence>
<keyword evidence="3" id="KW-0285">Flavoprotein</keyword>
<proteinExistence type="predicted"/>
<keyword evidence="5 10" id="KW-0274">FAD</keyword>
<keyword evidence="4 10" id="KW-0547">Nucleotide-binding</keyword>
<keyword evidence="6 12" id="KW-0560">Oxidoreductase</keyword>
<feature type="binding site" evidence="10">
    <location>
        <position position="130"/>
    </location>
    <ligand>
        <name>FAD</name>
        <dbReference type="ChEBI" id="CHEBI:57692"/>
    </ligand>
</feature>
<evidence type="ECO:0000256" key="2">
    <source>
        <dbReference type="ARBA" id="ARBA00012695"/>
    </source>
</evidence>
<dbReference type="PIRSF" id="PIRSF000196">
    <property type="entry name" value="Pro_dehydrog"/>
    <property type="match status" value="1"/>
</dbReference>
<feature type="binding site" evidence="10">
    <location>
        <position position="197"/>
    </location>
    <ligand>
        <name>FAD</name>
        <dbReference type="ChEBI" id="CHEBI:57692"/>
    </ligand>
</feature>